<proteinExistence type="predicted"/>
<feature type="chain" id="PRO_5042441143" evidence="1">
    <location>
        <begin position="23"/>
        <end position="89"/>
    </location>
</feature>
<dbReference type="EMBL" id="WHUW01000096">
    <property type="protein sequence ID" value="KAF8425359.1"/>
    <property type="molecule type" value="Genomic_DNA"/>
</dbReference>
<dbReference type="Proteomes" id="UP001194468">
    <property type="component" value="Unassembled WGS sequence"/>
</dbReference>
<keyword evidence="4" id="KW-1185">Reference proteome</keyword>
<organism evidence="2 4">
    <name type="scientific">Boletus edulis BED1</name>
    <dbReference type="NCBI Taxonomy" id="1328754"/>
    <lineage>
        <taxon>Eukaryota</taxon>
        <taxon>Fungi</taxon>
        <taxon>Dikarya</taxon>
        <taxon>Basidiomycota</taxon>
        <taxon>Agaricomycotina</taxon>
        <taxon>Agaricomycetes</taxon>
        <taxon>Agaricomycetidae</taxon>
        <taxon>Boletales</taxon>
        <taxon>Boletineae</taxon>
        <taxon>Boletaceae</taxon>
        <taxon>Boletoideae</taxon>
        <taxon>Boletus</taxon>
    </lineage>
</organism>
<evidence type="ECO:0000313" key="3">
    <source>
        <dbReference type="EMBL" id="KAF8425359.1"/>
    </source>
</evidence>
<name>A0AAD4BCG5_BOLED</name>
<evidence type="ECO:0000256" key="1">
    <source>
        <dbReference type="SAM" id="SignalP"/>
    </source>
</evidence>
<dbReference type="EMBL" id="WHUW01000218">
    <property type="protein sequence ID" value="KAF8417611.1"/>
    <property type="molecule type" value="Genomic_DNA"/>
</dbReference>
<evidence type="ECO:0000313" key="4">
    <source>
        <dbReference type="Proteomes" id="UP001194468"/>
    </source>
</evidence>
<accession>A0AAD4BCG5</accession>
<evidence type="ECO:0000313" key="2">
    <source>
        <dbReference type="EMBL" id="KAF8417611.1"/>
    </source>
</evidence>
<gene>
    <name evidence="3" type="ORF">L210DRAFT_3567531</name>
    <name evidence="2" type="ORF">L210DRAFT_3580692</name>
</gene>
<feature type="signal peptide" evidence="1">
    <location>
        <begin position="1"/>
        <end position="22"/>
    </location>
</feature>
<keyword evidence="1" id="KW-0732">Signal</keyword>
<dbReference type="AlphaFoldDB" id="A0AAD4BCG5"/>
<sequence length="89" mass="9501">MLLSTMALLFTSLLPLTRVALALTIAVYPSYAIFLVNVHHVLAVCLVASAYGNTADVDALSWLLPYSVCELLATDLLFSGLTRADAIST</sequence>
<protein>
    <submittedName>
        <fullName evidence="2">Uncharacterized protein</fullName>
    </submittedName>
</protein>
<comment type="caution">
    <text evidence="2">The sequence shown here is derived from an EMBL/GenBank/DDBJ whole genome shotgun (WGS) entry which is preliminary data.</text>
</comment>
<reference evidence="2" key="2">
    <citation type="journal article" date="2020" name="Nat. Commun.">
        <title>Large-scale genome sequencing of mycorrhizal fungi provides insights into the early evolution of symbiotic traits.</title>
        <authorList>
            <person name="Miyauchi S."/>
            <person name="Kiss E."/>
            <person name="Kuo A."/>
            <person name="Drula E."/>
            <person name="Kohler A."/>
            <person name="Sanchez-Garcia M."/>
            <person name="Morin E."/>
            <person name="Andreopoulos B."/>
            <person name="Barry K.W."/>
            <person name="Bonito G."/>
            <person name="Buee M."/>
            <person name="Carver A."/>
            <person name="Chen C."/>
            <person name="Cichocki N."/>
            <person name="Clum A."/>
            <person name="Culley D."/>
            <person name="Crous P.W."/>
            <person name="Fauchery L."/>
            <person name="Girlanda M."/>
            <person name="Hayes R.D."/>
            <person name="Keri Z."/>
            <person name="LaButti K."/>
            <person name="Lipzen A."/>
            <person name="Lombard V."/>
            <person name="Magnuson J."/>
            <person name="Maillard F."/>
            <person name="Murat C."/>
            <person name="Nolan M."/>
            <person name="Ohm R.A."/>
            <person name="Pangilinan J."/>
            <person name="Pereira M.F."/>
            <person name="Perotto S."/>
            <person name="Peter M."/>
            <person name="Pfister S."/>
            <person name="Riley R."/>
            <person name="Sitrit Y."/>
            <person name="Stielow J.B."/>
            <person name="Szollosi G."/>
            <person name="Zifcakova L."/>
            <person name="Stursova M."/>
            <person name="Spatafora J.W."/>
            <person name="Tedersoo L."/>
            <person name="Vaario L.M."/>
            <person name="Yamada A."/>
            <person name="Yan M."/>
            <person name="Wang P."/>
            <person name="Xu J."/>
            <person name="Bruns T."/>
            <person name="Baldrian P."/>
            <person name="Vilgalys R."/>
            <person name="Dunand C."/>
            <person name="Henrissat B."/>
            <person name="Grigoriev I.V."/>
            <person name="Hibbett D."/>
            <person name="Nagy L.G."/>
            <person name="Martin F.M."/>
        </authorList>
    </citation>
    <scope>NUCLEOTIDE SEQUENCE</scope>
    <source>
        <strain evidence="2">BED1</strain>
    </source>
</reference>
<reference evidence="2" key="1">
    <citation type="submission" date="2019-10" db="EMBL/GenBank/DDBJ databases">
        <authorList>
            <consortium name="DOE Joint Genome Institute"/>
            <person name="Kuo A."/>
            <person name="Miyauchi S."/>
            <person name="Kiss E."/>
            <person name="Drula E."/>
            <person name="Kohler A."/>
            <person name="Sanchez-Garcia M."/>
            <person name="Andreopoulos B."/>
            <person name="Barry K.W."/>
            <person name="Bonito G."/>
            <person name="Buee M."/>
            <person name="Carver A."/>
            <person name="Chen C."/>
            <person name="Cichocki N."/>
            <person name="Clum A."/>
            <person name="Culley D."/>
            <person name="Crous P.W."/>
            <person name="Fauchery L."/>
            <person name="Girlanda M."/>
            <person name="Hayes R."/>
            <person name="Keri Z."/>
            <person name="LaButti K."/>
            <person name="Lipzen A."/>
            <person name="Lombard V."/>
            <person name="Magnuson J."/>
            <person name="Maillard F."/>
            <person name="Morin E."/>
            <person name="Murat C."/>
            <person name="Nolan M."/>
            <person name="Ohm R."/>
            <person name="Pangilinan J."/>
            <person name="Pereira M."/>
            <person name="Perotto S."/>
            <person name="Peter M."/>
            <person name="Riley R."/>
            <person name="Sitrit Y."/>
            <person name="Stielow B."/>
            <person name="Szollosi G."/>
            <person name="Zifcakova L."/>
            <person name="Stursova M."/>
            <person name="Spatafora J.W."/>
            <person name="Tedersoo L."/>
            <person name="Vaario L.-M."/>
            <person name="Yamada A."/>
            <person name="Yan M."/>
            <person name="Wang P."/>
            <person name="Xu J."/>
            <person name="Bruns T."/>
            <person name="Baldrian P."/>
            <person name="Vilgalys R."/>
            <person name="Henrissat B."/>
            <person name="Grigoriev I.V."/>
            <person name="Hibbett D."/>
            <person name="Nagy L.G."/>
            <person name="Martin F.M."/>
        </authorList>
    </citation>
    <scope>NUCLEOTIDE SEQUENCE</scope>
    <source>
        <strain evidence="2">BED1</strain>
    </source>
</reference>